<gene>
    <name evidence="1" type="ORF">OG835_25980</name>
</gene>
<reference evidence="1" key="1">
    <citation type="submission" date="2022-10" db="EMBL/GenBank/DDBJ databases">
        <title>The complete genomes of actinobacterial strains from the NBC collection.</title>
        <authorList>
            <person name="Joergensen T.S."/>
            <person name="Alvarez Arevalo M."/>
            <person name="Sterndorff E.B."/>
            <person name="Faurdal D."/>
            <person name="Vuksanovic O."/>
            <person name="Mourched A.-S."/>
            <person name="Charusanti P."/>
            <person name="Shaw S."/>
            <person name="Blin K."/>
            <person name="Weber T."/>
        </authorList>
    </citation>
    <scope>NUCLEOTIDE SEQUENCE</scope>
    <source>
        <strain evidence="1">NBC 01771</strain>
    </source>
</reference>
<dbReference type="Proteomes" id="UP001348369">
    <property type="component" value="Chromosome"/>
</dbReference>
<protein>
    <submittedName>
        <fullName evidence="1">Phosphoadenosine phosphosulfate reductase</fullName>
    </submittedName>
</protein>
<organism evidence="1 2">
    <name type="scientific">Streptomyces scopuliridis</name>
    <dbReference type="NCBI Taxonomy" id="452529"/>
    <lineage>
        <taxon>Bacteria</taxon>
        <taxon>Bacillati</taxon>
        <taxon>Actinomycetota</taxon>
        <taxon>Actinomycetes</taxon>
        <taxon>Kitasatosporales</taxon>
        <taxon>Streptomycetaceae</taxon>
        <taxon>Streptomyces</taxon>
    </lineage>
</organism>
<evidence type="ECO:0000313" key="1">
    <source>
        <dbReference type="EMBL" id="WSC00106.1"/>
    </source>
</evidence>
<sequence length="270" mass="30034">MTAIRSISYGGGVQSTALLVLAAQGRIDFRTFLMANVGDDSENPGTLRYLDEYARPFAAEHGIELVLLDRVMVRSGETRTLHGQLVKEGSRSLAIPVRMSNGAPGTRSCTADFKIKVIGRELKRRGATKGAPATIGIGISVDEIHRANNRHCEPHEEIVYPLLDLGLRRTDCARIIRDAGLPVPPKSSCYFCPFHRPETWHDMRRTEPDLFEKSCQLEDLLNDRRDVLGKDHVYLTRFGKPLREAIPDGVDLLPMFDEADGACDSGWCMT</sequence>
<proteinExistence type="predicted"/>
<keyword evidence="2" id="KW-1185">Reference proteome</keyword>
<accession>A0ACD4ZP67</accession>
<evidence type="ECO:0000313" key="2">
    <source>
        <dbReference type="Proteomes" id="UP001348369"/>
    </source>
</evidence>
<name>A0ACD4ZP67_9ACTN</name>
<dbReference type="EMBL" id="CP109109">
    <property type="protein sequence ID" value="WSC00106.1"/>
    <property type="molecule type" value="Genomic_DNA"/>
</dbReference>